<evidence type="ECO:0000256" key="6">
    <source>
        <dbReference type="HAMAP-Rule" id="MF_01369"/>
    </source>
</evidence>
<dbReference type="PANTHER" id="PTHR11620">
    <property type="entry name" value="60S RIBOSOMAL PROTEIN L23A"/>
    <property type="match status" value="1"/>
</dbReference>
<dbReference type="GO" id="GO:0019843">
    <property type="term" value="F:rRNA binding"/>
    <property type="evidence" value="ECO:0007669"/>
    <property type="project" value="UniProtKB-UniRule"/>
</dbReference>
<evidence type="ECO:0000256" key="3">
    <source>
        <dbReference type="ARBA" id="ARBA00022884"/>
    </source>
</evidence>
<protein>
    <recommendedName>
        <fullName evidence="6">Large ribosomal subunit protein uL23</fullName>
    </recommendedName>
</protein>
<evidence type="ECO:0000256" key="5">
    <source>
        <dbReference type="ARBA" id="ARBA00023274"/>
    </source>
</evidence>
<dbReference type="GO" id="GO:0005840">
    <property type="term" value="C:ribosome"/>
    <property type="evidence" value="ECO:0007669"/>
    <property type="project" value="UniProtKB-KW"/>
</dbReference>
<dbReference type="HAMAP" id="MF_01369_B">
    <property type="entry name" value="Ribosomal_uL23_B"/>
    <property type="match status" value="1"/>
</dbReference>
<dbReference type="NCBIfam" id="NF004359">
    <property type="entry name" value="PRK05738.1-3"/>
    <property type="match status" value="1"/>
</dbReference>
<evidence type="ECO:0000256" key="2">
    <source>
        <dbReference type="ARBA" id="ARBA00022730"/>
    </source>
</evidence>
<dbReference type="EMBL" id="AP018786">
    <property type="protein sequence ID" value="BBF22400.1"/>
    <property type="molecule type" value="Genomic_DNA"/>
</dbReference>
<evidence type="ECO:0000313" key="8">
    <source>
        <dbReference type="Proteomes" id="UP000271003"/>
    </source>
</evidence>
<keyword evidence="4 6" id="KW-0689">Ribosomal protein</keyword>
<evidence type="ECO:0000256" key="1">
    <source>
        <dbReference type="ARBA" id="ARBA00006700"/>
    </source>
</evidence>
<dbReference type="Pfam" id="PF00276">
    <property type="entry name" value="Ribosomal_L23"/>
    <property type="match status" value="1"/>
</dbReference>
<dbReference type="KEGG" id="sutt:SUTMEG_02910"/>
<keyword evidence="5 6" id="KW-0687">Ribonucleoprotein</keyword>
<evidence type="ECO:0000313" key="7">
    <source>
        <dbReference type="EMBL" id="BBF22400.1"/>
    </source>
</evidence>
<dbReference type="RefSeq" id="WP_120176083.1">
    <property type="nucleotide sequence ID" value="NZ_AP018786.1"/>
</dbReference>
<keyword evidence="8" id="KW-1185">Reference proteome</keyword>
<dbReference type="AlphaFoldDB" id="A0A2Z6I910"/>
<dbReference type="InterPro" id="IPR012677">
    <property type="entry name" value="Nucleotide-bd_a/b_plait_sf"/>
</dbReference>
<dbReference type="FunFam" id="3.30.70.330:FF:000001">
    <property type="entry name" value="50S ribosomal protein L23"/>
    <property type="match status" value="1"/>
</dbReference>
<gene>
    <name evidence="6 7" type="primary">rplW</name>
    <name evidence="7" type="ORF">SUTMEG_02910</name>
</gene>
<dbReference type="GO" id="GO:0003735">
    <property type="term" value="F:structural constituent of ribosome"/>
    <property type="evidence" value="ECO:0007669"/>
    <property type="project" value="InterPro"/>
</dbReference>
<dbReference type="GO" id="GO:0006412">
    <property type="term" value="P:translation"/>
    <property type="evidence" value="ECO:0007669"/>
    <property type="project" value="UniProtKB-UniRule"/>
</dbReference>
<dbReference type="InterPro" id="IPR012678">
    <property type="entry name" value="Ribosomal_uL23/eL15/eS24_sf"/>
</dbReference>
<dbReference type="GO" id="GO:1990904">
    <property type="term" value="C:ribonucleoprotein complex"/>
    <property type="evidence" value="ECO:0007669"/>
    <property type="project" value="UniProtKB-KW"/>
</dbReference>
<sequence length="99" mass="11124">MNQERLMKVLVGPVISEKSTMVAEKHNQVSFVVVPNATKTEVKAAVEMLFNVHVNSVQILNLKGKQKRFGRFMGKRNDVRKAIVSVAKGEEINFAQEVK</sequence>
<comment type="function">
    <text evidence="6">One of the early assembly proteins it binds 23S rRNA. One of the proteins that surrounds the polypeptide exit tunnel on the outside of the ribosome. Forms the main docking site for trigger factor binding to the ribosome.</text>
</comment>
<keyword evidence="3 6" id="KW-0694">RNA-binding</keyword>
<evidence type="ECO:0000256" key="4">
    <source>
        <dbReference type="ARBA" id="ARBA00022980"/>
    </source>
</evidence>
<organism evidence="7 8">
    <name type="scientific">Sutterella megalosphaeroides</name>
    <dbReference type="NCBI Taxonomy" id="2494234"/>
    <lineage>
        <taxon>Bacteria</taxon>
        <taxon>Pseudomonadati</taxon>
        <taxon>Pseudomonadota</taxon>
        <taxon>Betaproteobacteria</taxon>
        <taxon>Burkholderiales</taxon>
        <taxon>Sutterellaceae</taxon>
        <taxon>Sutterella</taxon>
    </lineage>
</organism>
<dbReference type="Gene3D" id="3.30.70.330">
    <property type="match status" value="1"/>
</dbReference>
<keyword evidence="2 6" id="KW-0699">rRNA-binding</keyword>
<proteinExistence type="inferred from homology"/>
<dbReference type="SUPFAM" id="SSF54189">
    <property type="entry name" value="Ribosomal proteins S24e, L23 and L15e"/>
    <property type="match status" value="1"/>
</dbReference>
<dbReference type="OrthoDB" id="9793353at2"/>
<accession>A0A2Z6I910</accession>
<dbReference type="Proteomes" id="UP000271003">
    <property type="component" value="Chromosome"/>
</dbReference>
<reference evidence="7 8" key="1">
    <citation type="journal article" date="2018" name="Int. J. Syst. Evol. Microbiol.">
        <title>Mesosutterella multiformis gen. nov., sp. nov., a member of the family Sutterellaceae and Sutterella megalosphaeroides sp. nov., isolated from human faeces.</title>
        <authorList>
            <person name="Sakamoto M."/>
            <person name="Ikeyama N."/>
            <person name="Kunihiro T."/>
            <person name="Iino T."/>
            <person name="Yuki M."/>
            <person name="Ohkuma M."/>
        </authorList>
    </citation>
    <scope>NUCLEOTIDE SEQUENCE [LARGE SCALE GENOMIC DNA]</scope>
    <source>
        <strain evidence="7 8">6FBBBH3</strain>
    </source>
</reference>
<dbReference type="InterPro" id="IPR013025">
    <property type="entry name" value="Ribosomal_uL23-like"/>
</dbReference>
<name>A0A2Z6I910_9BURK</name>
<comment type="similarity">
    <text evidence="1 6">Belongs to the universal ribosomal protein uL23 family.</text>
</comment>
<dbReference type="NCBIfam" id="NF004363">
    <property type="entry name" value="PRK05738.2-4"/>
    <property type="match status" value="1"/>
</dbReference>
<comment type="subunit">
    <text evidence="6">Part of the 50S ribosomal subunit. Contacts protein L29, and trigger factor when it is bound to the ribosome.</text>
</comment>